<organism evidence="7 8">
    <name type="scientific">Conidiobolus coronatus (strain ATCC 28846 / CBS 209.66 / NRRL 28638)</name>
    <name type="common">Delacroixia coronata</name>
    <dbReference type="NCBI Taxonomy" id="796925"/>
    <lineage>
        <taxon>Eukaryota</taxon>
        <taxon>Fungi</taxon>
        <taxon>Fungi incertae sedis</taxon>
        <taxon>Zoopagomycota</taxon>
        <taxon>Entomophthoromycotina</taxon>
        <taxon>Entomophthoromycetes</taxon>
        <taxon>Entomophthorales</taxon>
        <taxon>Ancylistaceae</taxon>
        <taxon>Conidiobolus</taxon>
    </lineage>
</organism>
<dbReference type="Gene3D" id="1.20.1740.10">
    <property type="entry name" value="Amino acid/polyamine transporter I"/>
    <property type="match status" value="1"/>
</dbReference>
<evidence type="ECO:0000256" key="4">
    <source>
        <dbReference type="ARBA" id="ARBA00022989"/>
    </source>
</evidence>
<gene>
    <name evidence="7" type="ORF">CONCODRAFT_43103</name>
</gene>
<dbReference type="OrthoDB" id="5982228at2759"/>
<dbReference type="GO" id="GO:0016020">
    <property type="term" value="C:membrane"/>
    <property type="evidence" value="ECO:0007669"/>
    <property type="project" value="UniProtKB-SubCell"/>
</dbReference>
<feature type="transmembrane region" description="Helical" evidence="6">
    <location>
        <begin position="85"/>
        <end position="107"/>
    </location>
</feature>
<keyword evidence="2" id="KW-0813">Transport</keyword>
<dbReference type="STRING" id="796925.A0A137NWN7"/>
<feature type="transmembrane region" description="Helical" evidence="6">
    <location>
        <begin position="398"/>
        <end position="417"/>
    </location>
</feature>
<feature type="transmembrane region" description="Helical" evidence="6">
    <location>
        <begin position="346"/>
        <end position="377"/>
    </location>
</feature>
<dbReference type="Proteomes" id="UP000070444">
    <property type="component" value="Unassembled WGS sequence"/>
</dbReference>
<feature type="transmembrane region" description="Helical" evidence="6">
    <location>
        <begin position="302"/>
        <end position="326"/>
    </location>
</feature>
<evidence type="ECO:0000256" key="1">
    <source>
        <dbReference type="ARBA" id="ARBA00004141"/>
    </source>
</evidence>
<keyword evidence="4 6" id="KW-1133">Transmembrane helix</keyword>
<feature type="transmembrane region" description="Helical" evidence="6">
    <location>
        <begin position="423"/>
        <end position="445"/>
    </location>
</feature>
<keyword evidence="8" id="KW-1185">Reference proteome</keyword>
<keyword evidence="5 6" id="KW-0472">Membrane</keyword>
<reference evidence="7 8" key="1">
    <citation type="journal article" date="2015" name="Genome Biol. Evol.">
        <title>Phylogenomic analyses indicate that early fungi evolved digesting cell walls of algal ancestors of land plants.</title>
        <authorList>
            <person name="Chang Y."/>
            <person name="Wang S."/>
            <person name="Sekimoto S."/>
            <person name="Aerts A.L."/>
            <person name="Choi C."/>
            <person name="Clum A."/>
            <person name="LaButti K.M."/>
            <person name="Lindquist E.A."/>
            <person name="Yee Ngan C."/>
            <person name="Ohm R.A."/>
            <person name="Salamov A.A."/>
            <person name="Grigoriev I.V."/>
            <person name="Spatafora J.W."/>
            <person name="Berbee M.L."/>
        </authorList>
    </citation>
    <scope>NUCLEOTIDE SEQUENCE [LARGE SCALE GENOMIC DNA]</scope>
    <source>
        <strain evidence="7 8">NRRL 28638</strain>
    </source>
</reference>
<comment type="subcellular location">
    <subcellularLocation>
        <location evidence="1">Membrane</location>
        <topology evidence="1">Multi-pass membrane protein</topology>
    </subcellularLocation>
</comment>
<feature type="transmembrane region" description="Helical" evidence="6">
    <location>
        <begin position="193"/>
        <end position="212"/>
    </location>
</feature>
<evidence type="ECO:0000256" key="6">
    <source>
        <dbReference type="SAM" id="Phobius"/>
    </source>
</evidence>
<dbReference type="AlphaFoldDB" id="A0A137NWN7"/>
<feature type="transmembrane region" description="Helical" evidence="6">
    <location>
        <begin position="482"/>
        <end position="501"/>
    </location>
</feature>
<dbReference type="GO" id="GO:0015171">
    <property type="term" value="F:amino acid transmembrane transporter activity"/>
    <property type="evidence" value="ECO:0007669"/>
    <property type="project" value="TreeGrafter"/>
</dbReference>
<evidence type="ECO:0000256" key="3">
    <source>
        <dbReference type="ARBA" id="ARBA00022692"/>
    </source>
</evidence>
<evidence type="ECO:0000313" key="7">
    <source>
        <dbReference type="EMBL" id="KXN67250.1"/>
    </source>
</evidence>
<evidence type="ECO:0000313" key="8">
    <source>
        <dbReference type="Proteomes" id="UP000070444"/>
    </source>
</evidence>
<evidence type="ECO:0000256" key="5">
    <source>
        <dbReference type="ARBA" id="ARBA00023136"/>
    </source>
</evidence>
<dbReference type="PANTHER" id="PTHR43243:SF4">
    <property type="entry name" value="CATIONIC AMINO ACID TRANSPORTER 4"/>
    <property type="match status" value="1"/>
</dbReference>
<feature type="transmembrane region" description="Helical" evidence="6">
    <location>
        <begin position="54"/>
        <end position="73"/>
    </location>
</feature>
<dbReference type="InterPro" id="IPR002293">
    <property type="entry name" value="AA/rel_permease1"/>
</dbReference>
<dbReference type="PANTHER" id="PTHR43243">
    <property type="entry name" value="INNER MEMBRANE TRANSPORTER YGJI-RELATED"/>
    <property type="match status" value="1"/>
</dbReference>
<dbReference type="PIRSF" id="PIRSF006060">
    <property type="entry name" value="AA_transporter"/>
    <property type="match status" value="1"/>
</dbReference>
<feature type="transmembrane region" description="Helical" evidence="6">
    <location>
        <begin position="262"/>
        <end position="281"/>
    </location>
</feature>
<accession>A0A137NWN7</accession>
<protein>
    <submittedName>
        <fullName evidence="7">Amino acid transporter</fullName>
    </submittedName>
</protein>
<keyword evidence="3 6" id="KW-0812">Transmembrane</keyword>
<feature type="transmembrane region" description="Helical" evidence="6">
    <location>
        <begin position="224"/>
        <end position="242"/>
    </location>
</feature>
<dbReference type="OMA" id="FRENAFR"/>
<dbReference type="EMBL" id="KQ964649">
    <property type="protein sequence ID" value="KXN67250.1"/>
    <property type="molecule type" value="Genomic_DNA"/>
</dbReference>
<dbReference type="Pfam" id="PF13520">
    <property type="entry name" value="AA_permease_2"/>
    <property type="match status" value="1"/>
</dbReference>
<feature type="non-terminal residue" evidence="7">
    <location>
        <position position="506"/>
    </location>
</feature>
<evidence type="ECO:0000256" key="2">
    <source>
        <dbReference type="ARBA" id="ARBA00022448"/>
    </source>
</evidence>
<feature type="transmembrane region" description="Helical" evidence="6">
    <location>
        <begin position="457"/>
        <end position="476"/>
    </location>
</feature>
<name>A0A137NWN7_CONC2</name>
<feature type="transmembrane region" description="Helical" evidence="6">
    <location>
        <begin position="119"/>
        <end position="139"/>
    </location>
</feature>
<proteinExistence type="predicted"/>
<feature type="transmembrane region" description="Helical" evidence="6">
    <location>
        <begin position="146"/>
        <end position="164"/>
    </location>
</feature>
<sequence length="506" mass="54945">MTSCVSPPQAPISNGRSENESRLKYLFRCMFSRPDLEEMLKELENDKLKRNLTLWNLITIGLGATIGTGIFIYPGIIAANFAGPAVVLSYILAAVAALLTALCYAEISSLIPASGSTYTYLYVTMGELVAWTISWALLLEFFIGSSTLCVGWSAYFIQLLGIILKDPNYKPAWATAPIAWETTDQAFRITGGYFNLPAVGISLLCTIILIIGTKESTTVNSAALIIKILAIIILIFGIIDHVNPANWTPFILSGGDSSKGTFGFTGILIGARIAFFSYSGFQILGTVSQESVNPQRDVPISTVATIAISTGLYIVFCLVIVGVVPFQQLNDTTPVSVAIRTTGRTWLEVLVILGAVFGMVTSIIVSIICGSRFLYAISKDGLLPKFFSKLHPTKHTPHINLIIVGVVLAIMSGLLPIEILAEFTGIISFVAFFLVNVSVSILRYTHPNVKREFKVPFGGYVIPILASLVSIALIVTGSPQTMLRIFIWMIVGILIYLVYGLHHSKL</sequence>